<dbReference type="Pfam" id="PF14361">
    <property type="entry name" value="RsbRD_N"/>
    <property type="match status" value="1"/>
</dbReference>
<dbReference type="PANTHER" id="PTHR33744">
    <property type="entry name" value="CARBOHYDRATE DIACID REGULATOR"/>
    <property type="match status" value="1"/>
</dbReference>
<proteinExistence type="predicted"/>
<dbReference type="InterPro" id="IPR051448">
    <property type="entry name" value="CdaR-like_regulators"/>
</dbReference>
<evidence type="ECO:0000313" key="3">
    <source>
        <dbReference type="EMBL" id="MBB4679924.1"/>
    </source>
</evidence>
<dbReference type="RefSeq" id="WP_312988355.1">
    <property type="nucleotide sequence ID" value="NZ_BAAAUI010000017.1"/>
</dbReference>
<dbReference type="InterPro" id="IPR025736">
    <property type="entry name" value="PucR_C-HTH_dom"/>
</dbReference>
<dbReference type="AlphaFoldDB" id="A0A7W7CI59"/>
<evidence type="ECO:0000313" key="4">
    <source>
        <dbReference type="Proteomes" id="UP000533598"/>
    </source>
</evidence>
<evidence type="ECO:0000259" key="1">
    <source>
        <dbReference type="Pfam" id="PF13556"/>
    </source>
</evidence>
<dbReference type="EMBL" id="JACHMH010000001">
    <property type="protein sequence ID" value="MBB4679924.1"/>
    <property type="molecule type" value="Genomic_DNA"/>
</dbReference>
<dbReference type="PANTHER" id="PTHR33744:SF1">
    <property type="entry name" value="DNA-BINDING TRANSCRIPTIONAL ACTIVATOR ADER"/>
    <property type="match status" value="1"/>
</dbReference>
<name>A0A7W7CI59_9PSEU</name>
<feature type="domain" description="RsbT co-antagonist protein RsbRD N-terminal" evidence="2">
    <location>
        <begin position="25"/>
        <end position="164"/>
    </location>
</feature>
<comment type="caution">
    <text evidence="3">The sequence shown here is derived from an EMBL/GenBank/DDBJ whole genome shotgun (WGS) entry which is preliminary data.</text>
</comment>
<evidence type="ECO:0008006" key="5">
    <source>
        <dbReference type="Google" id="ProtNLM"/>
    </source>
</evidence>
<protein>
    <recommendedName>
        <fullName evidence="5">Transcriptional regulator</fullName>
    </recommendedName>
</protein>
<evidence type="ECO:0000259" key="2">
    <source>
        <dbReference type="Pfam" id="PF14361"/>
    </source>
</evidence>
<reference evidence="3 4" key="1">
    <citation type="submission" date="2020-08" db="EMBL/GenBank/DDBJ databases">
        <title>Sequencing the genomes of 1000 actinobacteria strains.</title>
        <authorList>
            <person name="Klenk H.-P."/>
        </authorList>
    </citation>
    <scope>NUCLEOTIDE SEQUENCE [LARGE SCALE GENOMIC DNA]</scope>
    <source>
        <strain evidence="3 4">DSM 44230</strain>
    </source>
</reference>
<accession>A0A7W7CI59</accession>
<dbReference type="Proteomes" id="UP000533598">
    <property type="component" value="Unassembled WGS sequence"/>
</dbReference>
<sequence length="413" mass="44255">MPDDNPPDLVVGGQPLHERFTRQLPALVGQVLIEITRRVPAYRQLPAEALAGDISQVIETALRSFVDLLRTRALPTRAELGFLRESAARRAEEGLPIDVVLTAYHIGVQVMWDSLRPDARPEEIQDVLTVNDLALRYLEVVAPAVGAGYLDARQTMFDDDHSARHTLLSSLLRGTPAEIAAGQAGLRLPPCYLVLALSVAAHPDETGDGVDPVIAGRRKLRRVRAELDRQIRGPVLSTLTAEGGTALLPGPAPVAELTERDWAWLDRVVAGLSRAAGAEITVGAVAAEPAGVAEAAAVAGEVLAVAQRFGRPPGVHRLRDVLLEYQLSRPSAALDQLAGVLEPLSGNEELVQTLAVYLRAGGRRAAAAELHVHPNTVDYRLRRIAELTGLDATSTKDIGLLKAALAARSATRR</sequence>
<gene>
    <name evidence="3" type="ORF">HNR67_006042</name>
</gene>
<dbReference type="Gene3D" id="1.10.10.2840">
    <property type="entry name" value="PucR C-terminal helix-turn-helix domain"/>
    <property type="match status" value="1"/>
</dbReference>
<dbReference type="InterPro" id="IPR042070">
    <property type="entry name" value="PucR_C-HTH_sf"/>
</dbReference>
<dbReference type="InterPro" id="IPR025751">
    <property type="entry name" value="RsbRD_N_dom"/>
</dbReference>
<dbReference type="Pfam" id="PF13556">
    <property type="entry name" value="HTH_30"/>
    <property type="match status" value="1"/>
</dbReference>
<organism evidence="3 4">
    <name type="scientific">Crossiella cryophila</name>
    <dbReference type="NCBI Taxonomy" id="43355"/>
    <lineage>
        <taxon>Bacteria</taxon>
        <taxon>Bacillati</taxon>
        <taxon>Actinomycetota</taxon>
        <taxon>Actinomycetes</taxon>
        <taxon>Pseudonocardiales</taxon>
        <taxon>Pseudonocardiaceae</taxon>
        <taxon>Crossiella</taxon>
    </lineage>
</organism>
<feature type="domain" description="PucR C-terminal helix-turn-helix" evidence="1">
    <location>
        <begin position="350"/>
        <end position="407"/>
    </location>
</feature>
<keyword evidence="4" id="KW-1185">Reference proteome</keyword>